<proteinExistence type="predicted"/>
<gene>
    <name evidence="1" type="ORF">A3C17_03200</name>
</gene>
<name>A0A1F7TXI2_9BACT</name>
<dbReference type="STRING" id="1802389.A3C17_03200"/>
<dbReference type="AlphaFoldDB" id="A0A1F7TXI2"/>
<dbReference type="EMBL" id="MGDX01000033">
    <property type="protein sequence ID" value="OGL70244.1"/>
    <property type="molecule type" value="Genomic_DNA"/>
</dbReference>
<accession>A0A1F7TXI2</accession>
<protein>
    <submittedName>
        <fullName evidence="1">Uncharacterized protein</fullName>
    </submittedName>
</protein>
<evidence type="ECO:0000313" key="2">
    <source>
        <dbReference type="Proteomes" id="UP000177097"/>
    </source>
</evidence>
<organism evidence="1 2">
    <name type="scientific">Candidatus Uhrbacteria bacterium RIFCSPHIGHO2_02_FULL_53_13</name>
    <dbReference type="NCBI Taxonomy" id="1802389"/>
    <lineage>
        <taxon>Bacteria</taxon>
        <taxon>Candidatus Uhriibacteriota</taxon>
    </lineage>
</organism>
<comment type="caution">
    <text evidence="1">The sequence shown here is derived from an EMBL/GenBank/DDBJ whole genome shotgun (WGS) entry which is preliminary data.</text>
</comment>
<dbReference type="Proteomes" id="UP000177097">
    <property type="component" value="Unassembled WGS sequence"/>
</dbReference>
<sequence>MKPLPWLSVFPSVGFATDRTADHATAFLASAALTFTPLEGKIVIYVEVDGYFTAQQAEFYGFYKLGIHPPQLGPFSFGIQVEQYNASFWVGPNVALSFGPVEVGVQWHTSVTDVVGHAMRVPIAINF</sequence>
<reference evidence="1 2" key="1">
    <citation type="journal article" date="2016" name="Nat. Commun.">
        <title>Thousands of microbial genomes shed light on interconnected biogeochemical processes in an aquifer system.</title>
        <authorList>
            <person name="Anantharaman K."/>
            <person name="Brown C.T."/>
            <person name="Hug L.A."/>
            <person name="Sharon I."/>
            <person name="Castelle C.J."/>
            <person name="Probst A.J."/>
            <person name="Thomas B.C."/>
            <person name="Singh A."/>
            <person name="Wilkins M.J."/>
            <person name="Karaoz U."/>
            <person name="Brodie E.L."/>
            <person name="Williams K.H."/>
            <person name="Hubbard S.S."/>
            <person name="Banfield J.F."/>
        </authorList>
    </citation>
    <scope>NUCLEOTIDE SEQUENCE [LARGE SCALE GENOMIC DNA]</scope>
</reference>
<evidence type="ECO:0000313" key="1">
    <source>
        <dbReference type="EMBL" id="OGL70244.1"/>
    </source>
</evidence>